<dbReference type="PROSITE" id="PS50956">
    <property type="entry name" value="HTH_ASNC_2"/>
    <property type="match status" value="1"/>
</dbReference>
<comment type="caution">
    <text evidence="5">The sequence shown here is derived from an EMBL/GenBank/DDBJ whole genome shotgun (WGS) entry which is preliminary data.</text>
</comment>
<dbReference type="PRINTS" id="PR00033">
    <property type="entry name" value="HTHASNC"/>
</dbReference>
<dbReference type="InterPro" id="IPR019885">
    <property type="entry name" value="Tscrpt_reg_HTH_AsnC-type_CS"/>
</dbReference>
<dbReference type="InterPro" id="IPR019888">
    <property type="entry name" value="Tscrpt_reg_AsnC-like"/>
</dbReference>
<dbReference type="Pfam" id="PF13412">
    <property type="entry name" value="HTH_24"/>
    <property type="match status" value="1"/>
</dbReference>
<keyword evidence="2" id="KW-0238">DNA-binding</keyword>
<accession>A0ABU3L053</accession>
<dbReference type="CDD" id="cd00090">
    <property type="entry name" value="HTH_ARSR"/>
    <property type="match status" value="1"/>
</dbReference>
<protein>
    <submittedName>
        <fullName evidence="5">Lrp/AsnC family transcriptional regulator</fullName>
    </submittedName>
</protein>
<dbReference type="InterPro" id="IPR011991">
    <property type="entry name" value="ArsR-like_HTH"/>
</dbReference>
<keyword evidence="3" id="KW-0804">Transcription</keyword>
<evidence type="ECO:0000259" key="4">
    <source>
        <dbReference type="PROSITE" id="PS50956"/>
    </source>
</evidence>
<dbReference type="PROSITE" id="PS00519">
    <property type="entry name" value="HTH_ASNC_1"/>
    <property type="match status" value="1"/>
</dbReference>
<name>A0ABU3L053_9FLAO</name>
<dbReference type="PANTHER" id="PTHR30154:SF34">
    <property type="entry name" value="TRANSCRIPTIONAL REGULATOR AZLB"/>
    <property type="match status" value="1"/>
</dbReference>
<dbReference type="InterPro" id="IPR036388">
    <property type="entry name" value="WH-like_DNA-bd_sf"/>
</dbReference>
<evidence type="ECO:0000313" key="6">
    <source>
        <dbReference type="Proteomes" id="UP001250656"/>
    </source>
</evidence>
<proteinExistence type="predicted"/>
<dbReference type="Pfam" id="PF01037">
    <property type="entry name" value="AsnC_trans_reg"/>
    <property type="match status" value="1"/>
</dbReference>
<feature type="domain" description="HTH asnC-type" evidence="4">
    <location>
        <begin position="5"/>
        <end position="66"/>
    </location>
</feature>
<sequence>MKNNLDKVDIRILELLQENSKMTAKELSGRLNLSQTPIFERIKKLEREGYIKNYMAELNERRLGLKQIVFIGVTLKGHTRSYLEKFVEKVREFPEVLECYQVAGNYDFMLKVILEDIEAYQVFVETKLSLISELGNVNSYIAIKKGKQTHKLDLGFLRSRL</sequence>
<dbReference type="Gene3D" id="3.30.70.920">
    <property type="match status" value="1"/>
</dbReference>
<evidence type="ECO:0000256" key="2">
    <source>
        <dbReference type="ARBA" id="ARBA00023125"/>
    </source>
</evidence>
<dbReference type="InterPro" id="IPR000485">
    <property type="entry name" value="AsnC-type_HTH_dom"/>
</dbReference>
<evidence type="ECO:0000256" key="3">
    <source>
        <dbReference type="ARBA" id="ARBA00023163"/>
    </source>
</evidence>
<dbReference type="RefSeq" id="WP_314011916.1">
    <property type="nucleotide sequence ID" value="NZ_JAVTTP010000001.1"/>
</dbReference>
<evidence type="ECO:0000313" key="5">
    <source>
        <dbReference type="EMBL" id="MDT7827114.1"/>
    </source>
</evidence>
<dbReference type="InterPro" id="IPR036390">
    <property type="entry name" value="WH_DNA-bd_sf"/>
</dbReference>
<dbReference type="Gene3D" id="1.10.10.10">
    <property type="entry name" value="Winged helix-like DNA-binding domain superfamily/Winged helix DNA-binding domain"/>
    <property type="match status" value="1"/>
</dbReference>
<keyword evidence="6" id="KW-1185">Reference proteome</keyword>
<dbReference type="SUPFAM" id="SSF46785">
    <property type="entry name" value="Winged helix' DNA-binding domain"/>
    <property type="match status" value="1"/>
</dbReference>
<dbReference type="SMART" id="SM00344">
    <property type="entry name" value="HTH_ASNC"/>
    <property type="match status" value="1"/>
</dbReference>
<reference evidence="5 6" key="1">
    <citation type="submission" date="2023-09" db="EMBL/GenBank/DDBJ databases">
        <title>Novel taxa isolated from Blanes Bay.</title>
        <authorList>
            <person name="Rey-Velasco X."/>
            <person name="Lucena T."/>
        </authorList>
    </citation>
    <scope>NUCLEOTIDE SEQUENCE [LARGE SCALE GENOMIC DNA]</scope>
    <source>
        <strain evidence="5 6">S334</strain>
    </source>
</reference>
<dbReference type="InterPro" id="IPR019887">
    <property type="entry name" value="Tscrpt_reg_AsnC/Lrp_C"/>
</dbReference>
<evidence type="ECO:0000256" key="1">
    <source>
        <dbReference type="ARBA" id="ARBA00023015"/>
    </source>
</evidence>
<dbReference type="EMBL" id="JAVTTP010000001">
    <property type="protein sequence ID" value="MDT7827114.1"/>
    <property type="molecule type" value="Genomic_DNA"/>
</dbReference>
<gene>
    <name evidence="5" type="ORF">RQM65_00360</name>
</gene>
<dbReference type="PANTHER" id="PTHR30154">
    <property type="entry name" value="LEUCINE-RESPONSIVE REGULATORY PROTEIN"/>
    <property type="match status" value="1"/>
</dbReference>
<keyword evidence="1" id="KW-0805">Transcription regulation</keyword>
<organism evidence="5 6">
    <name type="scientific">Pricia mediterranea</name>
    <dbReference type="NCBI Taxonomy" id="3076079"/>
    <lineage>
        <taxon>Bacteria</taxon>
        <taxon>Pseudomonadati</taxon>
        <taxon>Bacteroidota</taxon>
        <taxon>Flavobacteriia</taxon>
        <taxon>Flavobacteriales</taxon>
        <taxon>Flavobacteriaceae</taxon>
        <taxon>Pricia</taxon>
    </lineage>
</organism>
<dbReference type="Proteomes" id="UP001250656">
    <property type="component" value="Unassembled WGS sequence"/>
</dbReference>